<evidence type="ECO:0000313" key="2">
    <source>
        <dbReference type="EnsemblPlants" id="TraesCS7B02G372900.1.cds1"/>
    </source>
</evidence>
<dbReference type="InterPro" id="IPR017451">
    <property type="entry name" value="F-box-assoc_interact_dom"/>
</dbReference>
<dbReference type="InterPro" id="IPR036047">
    <property type="entry name" value="F-box-like_dom_sf"/>
</dbReference>
<reference evidence="2" key="2">
    <citation type="submission" date="2018-10" db="UniProtKB">
        <authorList>
            <consortium name="EnsemblPlants"/>
        </authorList>
    </citation>
    <scope>IDENTIFICATION</scope>
</reference>
<evidence type="ECO:0000313" key="3">
    <source>
        <dbReference type="Proteomes" id="UP000019116"/>
    </source>
</evidence>
<name>A0A3B6SMH1_WHEAT</name>
<dbReference type="Gramene" id="TraesCS7B02G372900.1">
    <property type="protein sequence ID" value="TraesCS7B02G372900.1.cds1"/>
    <property type="gene ID" value="TraesCS7B02G372900"/>
</dbReference>
<dbReference type="PANTHER" id="PTHR31672:SF13">
    <property type="entry name" value="F-BOX PROTEIN CPR30-LIKE"/>
    <property type="match status" value="1"/>
</dbReference>
<dbReference type="OMA" id="FICNPTM"/>
<dbReference type="NCBIfam" id="TIGR01640">
    <property type="entry name" value="F_box_assoc_1"/>
    <property type="match status" value="1"/>
</dbReference>
<keyword evidence="3" id="KW-1185">Reference proteome</keyword>
<dbReference type="AlphaFoldDB" id="A0A3B6SMH1"/>
<dbReference type="SMR" id="A0A3B6SMH1"/>
<organism evidence="2">
    <name type="scientific">Triticum aestivum</name>
    <name type="common">Wheat</name>
    <dbReference type="NCBI Taxonomy" id="4565"/>
    <lineage>
        <taxon>Eukaryota</taxon>
        <taxon>Viridiplantae</taxon>
        <taxon>Streptophyta</taxon>
        <taxon>Embryophyta</taxon>
        <taxon>Tracheophyta</taxon>
        <taxon>Spermatophyta</taxon>
        <taxon>Magnoliopsida</taxon>
        <taxon>Liliopsida</taxon>
        <taxon>Poales</taxon>
        <taxon>Poaceae</taxon>
        <taxon>BOP clade</taxon>
        <taxon>Pooideae</taxon>
        <taxon>Triticodae</taxon>
        <taxon>Triticeae</taxon>
        <taxon>Triticinae</taxon>
        <taxon>Triticum</taxon>
    </lineage>
</organism>
<protein>
    <recommendedName>
        <fullName evidence="1">F-box associated beta-propeller type 3 domain-containing protein</fullName>
    </recommendedName>
</protein>
<reference evidence="2" key="1">
    <citation type="submission" date="2018-08" db="EMBL/GenBank/DDBJ databases">
        <authorList>
            <person name="Rossello M."/>
        </authorList>
    </citation>
    <scope>NUCLEOTIDE SEQUENCE [LARGE SCALE GENOMIC DNA]</scope>
    <source>
        <strain evidence="2">cv. Chinese Spring</strain>
    </source>
</reference>
<dbReference type="Pfam" id="PF08268">
    <property type="entry name" value="FBA_3"/>
    <property type="match status" value="1"/>
</dbReference>
<dbReference type="STRING" id="4565.A0A3B6SMH1"/>
<accession>A0A3B6SMH1</accession>
<dbReference type="InterPro" id="IPR050796">
    <property type="entry name" value="SCF_F-box_component"/>
</dbReference>
<dbReference type="InterPro" id="IPR013187">
    <property type="entry name" value="F-box-assoc_dom_typ3"/>
</dbReference>
<proteinExistence type="predicted"/>
<dbReference type="SUPFAM" id="SSF81383">
    <property type="entry name" value="F-box domain"/>
    <property type="match status" value="1"/>
</dbReference>
<feature type="domain" description="F-box associated beta-propeller type 3" evidence="1">
    <location>
        <begin position="51"/>
        <end position="191"/>
    </location>
</feature>
<dbReference type="EnsemblPlants" id="TraesCS7B02G372900.1">
    <property type="protein sequence ID" value="TraesCS7B02G372900.1.cds1"/>
    <property type="gene ID" value="TraesCS7B02G372900"/>
</dbReference>
<evidence type="ECO:0000259" key="1">
    <source>
        <dbReference type="Pfam" id="PF08268"/>
    </source>
</evidence>
<dbReference type="Proteomes" id="UP000019116">
    <property type="component" value="Chromosome 7B"/>
</dbReference>
<dbReference type="PANTHER" id="PTHR31672">
    <property type="entry name" value="BNACNNG10540D PROTEIN"/>
    <property type="match status" value="1"/>
</dbReference>
<dbReference type="Gramene" id="TraesCS7B03G1003900.1">
    <property type="protein sequence ID" value="TraesCS7B03G1003900.1.CDS1"/>
    <property type="gene ID" value="TraesCS7B03G1003900"/>
</dbReference>
<sequence length="704" mass="77972">MSRSWAATLTSASFVELHLREANRHRSTPKLFFTTGHPEDPDNRWLIDKVLTKPCNGLVLLHRLPGSGYYVYNASTGVLLPLPDSDDRRWGMAMGESYGLGYSPITKEHKVVRLFNSGSTPCCEVFSLDVSMQWRVVPRQTPPSRVPVRVHPAVFCDGYLHFLQGRGGSNIVTFDVGDETFGLLATPPSAQGNDVPLELTVLGRRLCMCVFRGGRGSDVDPYCIWRLACRDSGQWEKLYRVLHPQTCRPQLDLLRVPWISPLETYLAGNVQKIMFATEVGVLAFDLQGGGGVPEVLVSPTEIVSAAEQAKISYSTAGLLEESLVPVGRTSEEIAFSSPWRKAWSDVLKWRPARSVASLAHVCKGWRAVIESDRFARTHALHANLGNKSPRLMLVLLRPFLNALDFYPLPLVFRRSMQQEIPSLHETSMSTVCSRPCHGLVLVTHMDGGSRVDFVCNPIRNYGCRVKTDPPNSPYSDGWIGLGYDLRRNEHVLARLVRPETETGSRHHQPMKCYVQLMGITPSPWIPISPPPRPPAVDMQPAYADGKLYWMVEDDGDDDKPASSRCELLALDVGTREFAVLPGPPCDRGQITSIAELQGNVCVVCSDTGANAIDVWTLGGAAGSWSAWPCRIELGEFRQLYPSAETRLLAVDPKDGRVLLSTGRVLGYYNPETRALQTAYCISSEDLQGMVAPAVCHESLLRPRI</sequence>
<dbReference type="OrthoDB" id="681220at2759"/>